<feature type="signal peptide" evidence="8">
    <location>
        <begin position="1"/>
        <end position="22"/>
    </location>
</feature>
<keyword evidence="4 7" id="KW-0472">Membrane</keyword>
<dbReference type="RefSeq" id="WP_152430962.1">
    <property type="nucleotide sequence ID" value="NZ_CBCSDK010000001.1"/>
</dbReference>
<keyword evidence="2 7" id="KW-0812">Transmembrane</keyword>
<keyword evidence="3 7" id="KW-1133">Transmembrane helix</keyword>
<keyword evidence="9" id="KW-0969">Cilium</keyword>
<evidence type="ECO:0000256" key="2">
    <source>
        <dbReference type="ARBA" id="ARBA00022692"/>
    </source>
</evidence>
<gene>
    <name evidence="9" type="primary">fliO</name>
    <name evidence="9" type="ORF">FIV01_10625</name>
</gene>
<protein>
    <recommendedName>
        <fullName evidence="7">Flagellar protein</fullName>
    </recommendedName>
</protein>
<evidence type="ECO:0000256" key="7">
    <source>
        <dbReference type="RuleBase" id="RU362064"/>
    </source>
</evidence>
<dbReference type="InterPro" id="IPR022781">
    <property type="entry name" value="Flagellar_biosynth_FliO"/>
</dbReference>
<keyword evidence="9" id="KW-0966">Cell projection</keyword>
<feature type="transmembrane region" description="Helical" evidence="7">
    <location>
        <begin position="32"/>
        <end position="53"/>
    </location>
</feature>
<sequence length="139" mass="15404" precursor="true">MTSCKNRLNLLALLPISPLALAETASNEQLDWATTFGSLIFVVAFILFLAWLLKRMRVPSMMNQGGLSIVRQLPVGTRERVVIVQAGEEQFLVGVTSQSVQLISKLEKPLNQEELSKSALANTPFATQLTQILKKNDKH</sequence>
<reference evidence="9 10" key="1">
    <citation type="submission" date="2019-10" db="EMBL/GenBank/DDBJ databases">
        <title>Complete genome sequence of Vibrio sp. strain THAF100, isolated from non-filtered water from the water column of tank 6 of a marine aquarium containing stony-coral fragments. Water maintained at 26 degree C.</title>
        <authorList>
            <person name="Ruckert C."/>
            <person name="Franco A."/>
            <person name="Kalinowski J."/>
            <person name="Glaeser S."/>
        </authorList>
    </citation>
    <scope>NUCLEOTIDE SEQUENCE [LARGE SCALE GENOMIC DNA]</scope>
    <source>
        <strain evidence="9 10">THAF100</strain>
    </source>
</reference>
<dbReference type="EMBL" id="CP045350">
    <property type="protein sequence ID" value="QFT26884.1"/>
    <property type="molecule type" value="Genomic_DNA"/>
</dbReference>
<evidence type="ECO:0000313" key="10">
    <source>
        <dbReference type="Proteomes" id="UP000326936"/>
    </source>
</evidence>
<organism evidence="9 10">
    <name type="scientific">Vibrio aquimaris</name>
    <dbReference type="NCBI Taxonomy" id="2587862"/>
    <lineage>
        <taxon>Bacteria</taxon>
        <taxon>Pseudomonadati</taxon>
        <taxon>Pseudomonadota</taxon>
        <taxon>Gammaproteobacteria</taxon>
        <taxon>Vibrionales</taxon>
        <taxon>Vibrionaceae</taxon>
        <taxon>Vibrio</taxon>
    </lineage>
</organism>
<dbReference type="PANTHER" id="PTHR38766:SF1">
    <property type="entry name" value="FLAGELLAR PROTEIN FLIO"/>
    <property type="match status" value="1"/>
</dbReference>
<evidence type="ECO:0000256" key="4">
    <source>
        <dbReference type="ARBA" id="ARBA00023136"/>
    </source>
</evidence>
<keyword evidence="5 7" id="KW-0975">Bacterial flagellum</keyword>
<dbReference type="InterPro" id="IPR052205">
    <property type="entry name" value="FliO/MopB"/>
</dbReference>
<dbReference type="GO" id="GO:0009425">
    <property type="term" value="C:bacterial-type flagellum basal body"/>
    <property type="evidence" value="ECO:0007669"/>
    <property type="project" value="UniProtKB-SubCell"/>
</dbReference>
<keyword evidence="9" id="KW-0282">Flagellum</keyword>
<dbReference type="NCBIfam" id="TIGR03500">
    <property type="entry name" value="FliO_TIGR"/>
    <property type="match status" value="1"/>
</dbReference>
<keyword evidence="1 7" id="KW-1003">Cell membrane</keyword>
<accession>A0A5P9CKV8</accession>
<keyword evidence="10" id="KW-1185">Reference proteome</keyword>
<comment type="similarity">
    <text evidence="6 7">Belongs to the FliO/MopB family.</text>
</comment>
<evidence type="ECO:0000256" key="3">
    <source>
        <dbReference type="ARBA" id="ARBA00022989"/>
    </source>
</evidence>
<proteinExistence type="inferred from homology"/>
<dbReference type="Proteomes" id="UP000326936">
    <property type="component" value="Chromosome"/>
</dbReference>
<name>A0A5P9CKV8_9VIBR</name>
<dbReference type="KEGG" id="vaq:FIV01_10625"/>
<feature type="chain" id="PRO_5024811830" description="Flagellar protein" evidence="8">
    <location>
        <begin position="23"/>
        <end position="139"/>
    </location>
</feature>
<dbReference type="Pfam" id="PF04347">
    <property type="entry name" value="FliO"/>
    <property type="match status" value="1"/>
</dbReference>
<dbReference type="PANTHER" id="PTHR38766">
    <property type="entry name" value="FLAGELLAR PROTEIN FLIO"/>
    <property type="match status" value="1"/>
</dbReference>
<keyword evidence="8" id="KW-0732">Signal</keyword>
<dbReference type="AlphaFoldDB" id="A0A5P9CKV8"/>
<comment type="subcellular location">
    <subcellularLocation>
        <location evidence="7">Cell membrane</location>
    </subcellularLocation>
    <subcellularLocation>
        <location evidence="7">Bacterial flagellum basal body</location>
    </subcellularLocation>
</comment>
<evidence type="ECO:0000256" key="5">
    <source>
        <dbReference type="ARBA" id="ARBA00023143"/>
    </source>
</evidence>
<dbReference type="OrthoDB" id="9342590at2"/>
<evidence type="ECO:0000256" key="6">
    <source>
        <dbReference type="ARBA" id="ARBA00037937"/>
    </source>
</evidence>
<dbReference type="GO" id="GO:0005886">
    <property type="term" value="C:plasma membrane"/>
    <property type="evidence" value="ECO:0007669"/>
    <property type="project" value="UniProtKB-SubCell"/>
</dbReference>
<evidence type="ECO:0000313" key="9">
    <source>
        <dbReference type="EMBL" id="QFT26884.1"/>
    </source>
</evidence>
<evidence type="ECO:0000256" key="8">
    <source>
        <dbReference type="SAM" id="SignalP"/>
    </source>
</evidence>
<evidence type="ECO:0000256" key="1">
    <source>
        <dbReference type="ARBA" id="ARBA00022475"/>
    </source>
</evidence>
<dbReference type="GO" id="GO:0044781">
    <property type="term" value="P:bacterial-type flagellum organization"/>
    <property type="evidence" value="ECO:0007669"/>
    <property type="project" value="UniProtKB-UniRule"/>
</dbReference>